<dbReference type="Proteomes" id="UP000806542">
    <property type="component" value="Unassembled WGS sequence"/>
</dbReference>
<sequence length="116" mass="13067">MDQLTALIKQEIKKQYKSVRQFTTYLDIPYTTIASALKNGVGGTAYDTVTKICQALDIQLINYQNPVLINQDVLNVLERYNSLDEKGMHVVRTVLEIETARCAGQPITSEFIENGK</sequence>
<reference evidence="1" key="1">
    <citation type="submission" date="2020-10" db="EMBL/GenBank/DDBJ databases">
        <title>ChiBAC.</title>
        <authorList>
            <person name="Zenner C."/>
            <person name="Hitch T.C.A."/>
            <person name="Clavel T."/>
        </authorList>
    </citation>
    <scope>NUCLEOTIDE SEQUENCE</scope>
    <source>
        <strain evidence="1">DSM 107454</strain>
    </source>
</reference>
<evidence type="ECO:0008006" key="3">
    <source>
        <dbReference type="Google" id="ProtNLM"/>
    </source>
</evidence>
<protein>
    <recommendedName>
        <fullName evidence="3">HTH cro/C1-type domain-containing protein</fullName>
    </recommendedName>
</protein>
<proteinExistence type="predicted"/>
<keyword evidence="2" id="KW-1185">Reference proteome</keyword>
<evidence type="ECO:0000313" key="2">
    <source>
        <dbReference type="Proteomes" id="UP000806542"/>
    </source>
</evidence>
<dbReference type="RefSeq" id="WP_226391830.1">
    <property type="nucleotide sequence ID" value="NZ_JADCKB010000003.1"/>
</dbReference>
<dbReference type="AlphaFoldDB" id="A0A9D5R7V7"/>
<gene>
    <name evidence="1" type="ORF">INF28_02125</name>
</gene>
<name>A0A9D5R7V7_9FIRM</name>
<accession>A0A9D5R7V7</accession>
<comment type="caution">
    <text evidence="1">The sequence shown here is derived from an EMBL/GenBank/DDBJ whole genome shotgun (WGS) entry which is preliminary data.</text>
</comment>
<dbReference type="EMBL" id="JADCKB010000003">
    <property type="protein sequence ID" value="MBE5039265.1"/>
    <property type="molecule type" value="Genomic_DNA"/>
</dbReference>
<organism evidence="1 2">
    <name type="scientific">Ructibacterium gallinarum</name>
    <dbReference type="NCBI Taxonomy" id="2779355"/>
    <lineage>
        <taxon>Bacteria</taxon>
        <taxon>Bacillati</taxon>
        <taxon>Bacillota</taxon>
        <taxon>Clostridia</taxon>
        <taxon>Eubacteriales</taxon>
        <taxon>Oscillospiraceae</taxon>
        <taxon>Ructibacterium</taxon>
    </lineage>
</organism>
<evidence type="ECO:0000313" key="1">
    <source>
        <dbReference type="EMBL" id="MBE5039265.1"/>
    </source>
</evidence>